<keyword evidence="2" id="KW-1185">Reference proteome</keyword>
<evidence type="ECO:0000313" key="1">
    <source>
        <dbReference type="EMBL" id="KAH1064718.1"/>
    </source>
</evidence>
<organism evidence="1 2">
    <name type="scientific">Gossypium stocksii</name>
    <dbReference type="NCBI Taxonomy" id="47602"/>
    <lineage>
        <taxon>Eukaryota</taxon>
        <taxon>Viridiplantae</taxon>
        <taxon>Streptophyta</taxon>
        <taxon>Embryophyta</taxon>
        <taxon>Tracheophyta</taxon>
        <taxon>Spermatophyta</taxon>
        <taxon>Magnoliopsida</taxon>
        <taxon>eudicotyledons</taxon>
        <taxon>Gunneridae</taxon>
        <taxon>Pentapetalae</taxon>
        <taxon>rosids</taxon>
        <taxon>malvids</taxon>
        <taxon>Malvales</taxon>
        <taxon>Malvaceae</taxon>
        <taxon>Malvoideae</taxon>
        <taxon>Gossypium</taxon>
    </lineage>
</organism>
<dbReference type="EMBL" id="JAIQCV010000009">
    <property type="protein sequence ID" value="KAH1064718.1"/>
    <property type="molecule type" value="Genomic_DNA"/>
</dbReference>
<comment type="caution">
    <text evidence="1">The sequence shown here is derived from an EMBL/GenBank/DDBJ whole genome shotgun (WGS) entry which is preliminary data.</text>
</comment>
<evidence type="ECO:0000313" key="2">
    <source>
        <dbReference type="Proteomes" id="UP000828251"/>
    </source>
</evidence>
<reference evidence="1 2" key="1">
    <citation type="journal article" date="2021" name="Plant Biotechnol. J.">
        <title>Multi-omics assisted identification of the key and species-specific regulatory components of drought-tolerant mechanisms in Gossypium stocksii.</title>
        <authorList>
            <person name="Yu D."/>
            <person name="Ke L."/>
            <person name="Zhang D."/>
            <person name="Wu Y."/>
            <person name="Sun Y."/>
            <person name="Mei J."/>
            <person name="Sun J."/>
            <person name="Sun Y."/>
        </authorList>
    </citation>
    <scope>NUCLEOTIDE SEQUENCE [LARGE SCALE GENOMIC DNA]</scope>
    <source>
        <strain evidence="2">cv. E1</strain>
        <tissue evidence="1">Leaf</tissue>
    </source>
</reference>
<gene>
    <name evidence="1" type="ORF">J1N35_029705</name>
</gene>
<proteinExistence type="predicted"/>
<protein>
    <submittedName>
        <fullName evidence="1">Uncharacterized protein</fullName>
    </submittedName>
</protein>
<dbReference type="Proteomes" id="UP000828251">
    <property type="component" value="Unassembled WGS sequence"/>
</dbReference>
<name>A0A9D3ZTB0_9ROSI</name>
<accession>A0A9D3ZTB0</accession>
<sequence length="101" mass="11408">MWLCMLEAMIGTRRSHSLTNQVWTPSKEGWVKFNSDGSMRGEGSTTARGCSRFLGTCNELDAELWRLGTECDSIEAMQLVNTVHEGKSSIRYMRDIKSPCE</sequence>
<dbReference type="AlphaFoldDB" id="A0A9D3ZTB0"/>